<gene>
    <name evidence="13" type="ORF">AVEN_121311_1</name>
</gene>
<evidence type="ECO:0000256" key="7">
    <source>
        <dbReference type="ARBA" id="ARBA00023136"/>
    </source>
</evidence>
<evidence type="ECO:0000313" key="14">
    <source>
        <dbReference type="Proteomes" id="UP000499080"/>
    </source>
</evidence>
<protein>
    <recommendedName>
        <fullName evidence="15">Vitellogenin receptor</fullName>
    </recommendedName>
</protein>
<dbReference type="PROSITE" id="PS01209">
    <property type="entry name" value="LDLRA_1"/>
    <property type="match status" value="1"/>
</dbReference>
<evidence type="ECO:0000256" key="2">
    <source>
        <dbReference type="ARBA" id="ARBA00004308"/>
    </source>
</evidence>
<feature type="compositionally biased region" description="Low complexity" evidence="11">
    <location>
        <begin position="110"/>
        <end position="120"/>
    </location>
</feature>
<keyword evidence="7" id="KW-0472">Membrane</keyword>
<dbReference type="EMBL" id="BGPR01054892">
    <property type="protein sequence ID" value="GBO31574.1"/>
    <property type="molecule type" value="Genomic_DNA"/>
</dbReference>
<evidence type="ECO:0000256" key="8">
    <source>
        <dbReference type="ARBA" id="ARBA00023157"/>
    </source>
</evidence>
<dbReference type="Gene3D" id="4.10.400.10">
    <property type="entry name" value="Low-density Lipoprotein Receptor"/>
    <property type="match status" value="2"/>
</dbReference>
<dbReference type="PRINTS" id="PR00261">
    <property type="entry name" value="LDLRECEPTOR"/>
</dbReference>
<dbReference type="InterPro" id="IPR036055">
    <property type="entry name" value="LDL_receptor-like_sf"/>
</dbReference>
<reference evidence="13 14" key="1">
    <citation type="journal article" date="2019" name="Sci. Rep.">
        <title>Orb-weaving spider Araneus ventricosus genome elucidates the spidroin gene catalogue.</title>
        <authorList>
            <person name="Kono N."/>
            <person name="Nakamura H."/>
            <person name="Ohtoshi R."/>
            <person name="Moran D.A.P."/>
            <person name="Shinohara A."/>
            <person name="Yoshida Y."/>
            <person name="Fujiwara M."/>
            <person name="Mori M."/>
            <person name="Tomita M."/>
            <person name="Arakawa K."/>
        </authorList>
    </citation>
    <scope>NUCLEOTIDE SEQUENCE [LARGE SCALE GENOMIC DNA]</scope>
</reference>
<keyword evidence="14" id="KW-1185">Reference proteome</keyword>
<evidence type="ECO:0000256" key="10">
    <source>
        <dbReference type="PROSITE-ProRule" id="PRU00124"/>
    </source>
</evidence>
<dbReference type="SMART" id="SM00192">
    <property type="entry name" value="LDLa"/>
    <property type="match status" value="2"/>
</dbReference>
<feature type="disulfide bond" evidence="10">
    <location>
        <begin position="41"/>
        <end position="56"/>
    </location>
</feature>
<feature type="signal peptide" evidence="12">
    <location>
        <begin position="1"/>
        <end position="18"/>
    </location>
</feature>
<dbReference type="GO" id="GO:0005886">
    <property type="term" value="C:plasma membrane"/>
    <property type="evidence" value="ECO:0007669"/>
    <property type="project" value="TreeGrafter"/>
</dbReference>
<dbReference type="Proteomes" id="UP000499080">
    <property type="component" value="Unassembled WGS sequence"/>
</dbReference>
<dbReference type="AlphaFoldDB" id="A0A4Y2W4W6"/>
<dbReference type="GO" id="GO:0016192">
    <property type="term" value="P:vesicle-mediated transport"/>
    <property type="evidence" value="ECO:0007669"/>
    <property type="project" value="UniProtKB-ARBA"/>
</dbReference>
<dbReference type="InterPro" id="IPR023415">
    <property type="entry name" value="LDLR_class-A_CS"/>
</dbReference>
<keyword evidence="6" id="KW-1133">Transmembrane helix</keyword>
<evidence type="ECO:0000256" key="6">
    <source>
        <dbReference type="ARBA" id="ARBA00022989"/>
    </source>
</evidence>
<feature type="disulfide bond" evidence="10">
    <location>
        <begin position="75"/>
        <end position="93"/>
    </location>
</feature>
<feature type="region of interest" description="Disordered" evidence="11">
    <location>
        <begin position="101"/>
        <end position="164"/>
    </location>
</feature>
<keyword evidence="3" id="KW-0812">Transmembrane</keyword>
<name>A0A4Y2W4W6_ARAVE</name>
<evidence type="ECO:0000256" key="3">
    <source>
        <dbReference type="ARBA" id="ARBA00022692"/>
    </source>
</evidence>
<dbReference type="InterPro" id="IPR050685">
    <property type="entry name" value="LDLR"/>
</dbReference>
<feature type="compositionally biased region" description="Low complexity" evidence="11">
    <location>
        <begin position="127"/>
        <end position="143"/>
    </location>
</feature>
<comment type="subcellular location">
    <subcellularLocation>
        <location evidence="2">Endomembrane system</location>
    </subcellularLocation>
    <subcellularLocation>
        <location evidence="1">Membrane</location>
        <topology evidence="1">Single-pass membrane protein</topology>
    </subcellularLocation>
</comment>
<dbReference type="SUPFAM" id="SSF57424">
    <property type="entry name" value="LDL receptor-like module"/>
    <property type="match status" value="2"/>
</dbReference>
<feature type="chain" id="PRO_5021357072" description="Vitellogenin receptor" evidence="12">
    <location>
        <begin position="19"/>
        <end position="273"/>
    </location>
</feature>
<dbReference type="PANTHER" id="PTHR24270:SF62">
    <property type="entry name" value="LOW-DENSITY LIPOPROTEIN RECEPTOR-RELATED PROTEIN 2"/>
    <property type="match status" value="1"/>
</dbReference>
<evidence type="ECO:0000256" key="9">
    <source>
        <dbReference type="ARBA" id="ARBA00023180"/>
    </source>
</evidence>
<evidence type="ECO:0000256" key="5">
    <source>
        <dbReference type="ARBA" id="ARBA00022737"/>
    </source>
</evidence>
<dbReference type="PROSITE" id="PS50068">
    <property type="entry name" value="LDLRA_2"/>
    <property type="match status" value="2"/>
</dbReference>
<keyword evidence="9" id="KW-0325">Glycoprotein</keyword>
<feature type="disulfide bond" evidence="10">
    <location>
        <begin position="22"/>
        <end position="34"/>
    </location>
</feature>
<dbReference type="Pfam" id="PF00057">
    <property type="entry name" value="Ldl_recept_a"/>
    <property type="match status" value="2"/>
</dbReference>
<keyword evidence="4 12" id="KW-0732">Signal</keyword>
<proteinExistence type="predicted"/>
<accession>A0A4Y2W4W6</accession>
<feature type="disulfide bond" evidence="10">
    <location>
        <begin position="68"/>
        <end position="80"/>
    </location>
</feature>
<sequence length="273" mass="30741">MRCFLSFAFVLLISVVSGSSDCSDYDFPCEDGGCVDSELWCDSHKDCSDGSDEKYCRKSNFKKDPNKCPTNYFKCDNGPCIPMVGRCDGYKNCEDSSDEQNCEQRHSSSKSDGMSPPSMSVTVPLETRTTSATTSKTTNRTTTHQPRSKVESSSTNFSDSPGAVQNSEIMYSDSQHSDYSQQREEAQKWLLSQRRSDFGWGEETPRALTALYLSDLQRSIDKDESDMLMVKQLEVQLALDMSRNGTKTMKLTDLALYIYASVPRLRWFEISNS</sequence>
<dbReference type="FunFam" id="4.10.400.10:FF:000034">
    <property type="entry name" value="Low-density lipoprotein receptor-related protein 2"/>
    <property type="match status" value="1"/>
</dbReference>
<evidence type="ECO:0000256" key="4">
    <source>
        <dbReference type="ARBA" id="ARBA00022729"/>
    </source>
</evidence>
<dbReference type="OrthoDB" id="6482518at2759"/>
<evidence type="ECO:0000313" key="13">
    <source>
        <dbReference type="EMBL" id="GBO31574.1"/>
    </source>
</evidence>
<feature type="disulfide bond" evidence="10">
    <location>
        <begin position="29"/>
        <end position="47"/>
    </location>
</feature>
<evidence type="ECO:0000256" key="12">
    <source>
        <dbReference type="SAM" id="SignalP"/>
    </source>
</evidence>
<feature type="disulfide bond" evidence="10">
    <location>
        <begin position="87"/>
        <end position="102"/>
    </location>
</feature>
<organism evidence="13 14">
    <name type="scientific">Araneus ventricosus</name>
    <name type="common">Orbweaver spider</name>
    <name type="synonym">Epeira ventricosa</name>
    <dbReference type="NCBI Taxonomy" id="182803"/>
    <lineage>
        <taxon>Eukaryota</taxon>
        <taxon>Metazoa</taxon>
        <taxon>Ecdysozoa</taxon>
        <taxon>Arthropoda</taxon>
        <taxon>Chelicerata</taxon>
        <taxon>Arachnida</taxon>
        <taxon>Araneae</taxon>
        <taxon>Araneomorphae</taxon>
        <taxon>Entelegynae</taxon>
        <taxon>Araneoidea</taxon>
        <taxon>Araneidae</taxon>
        <taxon>Araneus</taxon>
    </lineage>
</organism>
<dbReference type="CDD" id="cd00112">
    <property type="entry name" value="LDLa"/>
    <property type="match status" value="2"/>
</dbReference>
<dbReference type="InterPro" id="IPR002172">
    <property type="entry name" value="LDrepeatLR_classA_rpt"/>
</dbReference>
<keyword evidence="8 10" id="KW-1015">Disulfide bond</keyword>
<evidence type="ECO:0008006" key="15">
    <source>
        <dbReference type="Google" id="ProtNLM"/>
    </source>
</evidence>
<evidence type="ECO:0000256" key="1">
    <source>
        <dbReference type="ARBA" id="ARBA00004167"/>
    </source>
</evidence>
<feature type="compositionally biased region" description="Polar residues" evidence="11">
    <location>
        <begin position="151"/>
        <end position="164"/>
    </location>
</feature>
<dbReference type="GO" id="GO:0012505">
    <property type="term" value="C:endomembrane system"/>
    <property type="evidence" value="ECO:0007669"/>
    <property type="project" value="UniProtKB-SubCell"/>
</dbReference>
<dbReference type="PANTHER" id="PTHR24270">
    <property type="entry name" value="LOW-DENSITY LIPOPROTEIN RECEPTOR-RELATED"/>
    <property type="match status" value="1"/>
</dbReference>
<keyword evidence="5" id="KW-0677">Repeat</keyword>
<comment type="caution">
    <text evidence="13">The sequence shown here is derived from an EMBL/GenBank/DDBJ whole genome shotgun (WGS) entry which is preliminary data.</text>
</comment>
<evidence type="ECO:0000256" key="11">
    <source>
        <dbReference type="SAM" id="MobiDB-lite"/>
    </source>
</evidence>